<dbReference type="RefSeq" id="WP_356670831.1">
    <property type="nucleotide sequence ID" value="NZ_JBEXEF010000031.1"/>
</dbReference>
<evidence type="ECO:0000313" key="1">
    <source>
        <dbReference type="EMBL" id="MET8432170.1"/>
    </source>
</evidence>
<keyword evidence="2" id="KW-1185">Reference proteome</keyword>
<dbReference type="EMBL" id="JBEXIP010000002">
    <property type="protein sequence ID" value="MET8432170.1"/>
    <property type="molecule type" value="Genomic_DNA"/>
</dbReference>
<gene>
    <name evidence="1" type="ORF">ABZV61_05085</name>
</gene>
<sequence length="78" mass="8517">MPEGHERHPYDTPPSPYDAAKIEDLDIVSVPDGALPDREQMMDLRQMEVRAADAGGFAAAARRLHMIQSAVSSTGLRV</sequence>
<proteinExistence type="predicted"/>
<dbReference type="Proteomes" id="UP001550044">
    <property type="component" value="Unassembled WGS sequence"/>
</dbReference>
<comment type="caution">
    <text evidence="1">The sequence shown here is derived from an EMBL/GenBank/DDBJ whole genome shotgun (WGS) entry which is preliminary data.</text>
</comment>
<name>A0ABV2U2V6_9ACTN</name>
<reference evidence="1 2" key="1">
    <citation type="submission" date="2024-06" db="EMBL/GenBank/DDBJ databases">
        <title>The Natural Products Discovery Center: Release of the First 8490 Sequenced Strains for Exploring Actinobacteria Biosynthetic Diversity.</title>
        <authorList>
            <person name="Kalkreuter E."/>
            <person name="Kautsar S.A."/>
            <person name="Yang D."/>
            <person name="Bader C.D."/>
            <person name="Teijaro C.N."/>
            <person name="Fluegel L."/>
            <person name="Davis C.M."/>
            <person name="Simpson J.R."/>
            <person name="Lauterbach L."/>
            <person name="Steele A.D."/>
            <person name="Gui C."/>
            <person name="Meng S."/>
            <person name="Li G."/>
            <person name="Viehrig K."/>
            <person name="Ye F."/>
            <person name="Su P."/>
            <person name="Kiefer A.F."/>
            <person name="Nichols A."/>
            <person name="Cepeda A.J."/>
            <person name="Yan W."/>
            <person name="Fan B."/>
            <person name="Jiang Y."/>
            <person name="Adhikari A."/>
            <person name="Zheng C.-J."/>
            <person name="Schuster L."/>
            <person name="Cowan T.M."/>
            <person name="Smanski M.J."/>
            <person name="Chevrette M.G."/>
            <person name="De Carvalho L.P.S."/>
            <person name="Shen B."/>
        </authorList>
    </citation>
    <scope>NUCLEOTIDE SEQUENCE [LARGE SCALE GENOMIC DNA]</scope>
    <source>
        <strain evidence="1 2">NPDC005137</strain>
    </source>
</reference>
<protein>
    <submittedName>
        <fullName evidence="1">Uncharacterized protein</fullName>
    </submittedName>
</protein>
<accession>A0ABV2U2V6</accession>
<organism evidence="1 2">
    <name type="scientific">Streptomyces sp. 900116325</name>
    <dbReference type="NCBI Taxonomy" id="3154295"/>
    <lineage>
        <taxon>Bacteria</taxon>
        <taxon>Bacillati</taxon>
        <taxon>Actinomycetota</taxon>
        <taxon>Actinomycetes</taxon>
        <taxon>Kitasatosporales</taxon>
        <taxon>Streptomycetaceae</taxon>
        <taxon>Streptomyces</taxon>
    </lineage>
</organism>
<evidence type="ECO:0000313" key="2">
    <source>
        <dbReference type="Proteomes" id="UP001550044"/>
    </source>
</evidence>